<comment type="caution">
    <text evidence="3">The sequence shown here is derived from an EMBL/GenBank/DDBJ whole genome shotgun (WGS) entry which is preliminary data.</text>
</comment>
<dbReference type="SMART" id="SM00062">
    <property type="entry name" value="PBPb"/>
    <property type="match status" value="1"/>
</dbReference>
<dbReference type="Pfam" id="PF00497">
    <property type="entry name" value="SBP_bac_3"/>
    <property type="match status" value="1"/>
</dbReference>
<dbReference type="Gene3D" id="3.40.190.10">
    <property type="entry name" value="Periplasmic binding protein-like II"/>
    <property type="match status" value="2"/>
</dbReference>
<accession>A0ABT1WGM5</accession>
<dbReference type="EMBL" id="JANIGO010000003">
    <property type="protein sequence ID" value="MCQ8896653.1"/>
    <property type="molecule type" value="Genomic_DNA"/>
</dbReference>
<gene>
    <name evidence="3" type="ORF">NQT62_09435</name>
</gene>
<dbReference type="PANTHER" id="PTHR35936">
    <property type="entry name" value="MEMBRANE-BOUND LYTIC MUREIN TRANSGLYCOSYLASE F"/>
    <property type="match status" value="1"/>
</dbReference>
<dbReference type="SUPFAM" id="SSF53850">
    <property type="entry name" value="Periplasmic binding protein-like II"/>
    <property type="match status" value="1"/>
</dbReference>
<reference evidence="3 4" key="1">
    <citation type="submission" date="2022-07" db="EMBL/GenBank/DDBJ databases">
        <authorList>
            <person name="Xamxidin M."/>
            <person name="Wu M."/>
        </authorList>
    </citation>
    <scope>NUCLEOTIDE SEQUENCE [LARGE SCALE GENOMIC DNA]</scope>
    <source>
        <strain evidence="3 4">NBRC 111650</strain>
    </source>
</reference>
<keyword evidence="4" id="KW-1185">Reference proteome</keyword>
<proteinExistence type="predicted"/>
<feature type="domain" description="Solute-binding protein family 3/N-terminal" evidence="2">
    <location>
        <begin position="45"/>
        <end position="287"/>
    </location>
</feature>
<name>A0ABT1WGM5_9BURK</name>
<evidence type="ECO:0000256" key="1">
    <source>
        <dbReference type="ARBA" id="ARBA00022729"/>
    </source>
</evidence>
<dbReference type="PANTHER" id="PTHR35936:SF17">
    <property type="entry name" value="ARGININE-BINDING EXTRACELLULAR PROTEIN ARTP"/>
    <property type="match status" value="1"/>
</dbReference>
<evidence type="ECO:0000313" key="3">
    <source>
        <dbReference type="EMBL" id="MCQ8896653.1"/>
    </source>
</evidence>
<evidence type="ECO:0000313" key="4">
    <source>
        <dbReference type="Proteomes" id="UP001204142"/>
    </source>
</evidence>
<evidence type="ECO:0000259" key="2">
    <source>
        <dbReference type="SMART" id="SM00062"/>
    </source>
</evidence>
<dbReference type="Proteomes" id="UP001204142">
    <property type="component" value="Unassembled WGS sequence"/>
</dbReference>
<dbReference type="InterPro" id="IPR001638">
    <property type="entry name" value="Solute-binding_3/MltF_N"/>
</dbReference>
<keyword evidence="1" id="KW-0732">Signal</keyword>
<sequence>MNMLRRALAKNLAHLGLMAAVVIWLPSVAKAQELEDWERVKAAGFLKVAVYNKLEPYSDQGKGLDVDIATALATRLGLKIQVRAFNEDETMSDDLRNMVWKGHYLAGPPADILMHAPIDDYVMKQEKQVLFFNPYTRDDIFVARNVKALPELTSLEPFMKEGNKIGAEAASLPSQLLAGADSGSYSANLVNFKTPGEAVEALLKGELVAVMATRAELEGALAKHPEAKGGFYVSRVPHNSLPPKGWVVGMATKKGNQVLAEKLTTAMNELRDSGELAKLFQKYGLTYVRP</sequence>
<protein>
    <submittedName>
        <fullName evidence="3">Transporter substrate-binding domain-containing protein</fullName>
    </submittedName>
</protein>
<dbReference type="RefSeq" id="WP_256764470.1">
    <property type="nucleotide sequence ID" value="NZ_JANIGO010000003.1"/>
</dbReference>
<organism evidence="3 4">
    <name type="scientific">Limnobacter humi</name>
    <dbReference type="NCBI Taxonomy" id="1778671"/>
    <lineage>
        <taxon>Bacteria</taxon>
        <taxon>Pseudomonadati</taxon>
        <taxon>Pseudomonadota</taxon>
        <taxon>Betaproteobacteria</taxon>
        <taxon>Burkholderiales</taxon>
        <taxon>Burkholderiaceae</taxon>
        <taxon>Limnobacter</taxon>
    </lineage>
</organism>